<dbReference type="Gene3D" id="2.60.120.200">
    <property type="match status" value="3"/>
</dbReference>
<evidence type="ECO:0000259" key="2">
    <source>
        <dbReference type="Pfam" id="PF20419"/>
    </source>
</evidence>
<dbReference type="Pfam" id="PF20419">
    <property type="entry name" value="DUF6701"/>
    <property type="match status" value="1"/>
</dbReference>
<dbReference type="PANTHER" id="PTHR45869:SF8">
    <property type="entry name" value="LAMG-LIKE JELLYROLL FOLD DOMAIN-CONTAINING PROTEIN"/>
    <property type="match status" value="1"/>
</dbReference>
<feature type="region of interest" description="Disordered" evidence="1">
    <location>
        <begin position="936"/>
        <end position="970"/>
    </location>
</feature>
<feature type="compositionally biased region" description="Low complexity" evidence="1">
    <location>
        <begin position="950"/>
        <end position="970"/>
    </location>
</feature>
<dbReference type="Proteomes" id="UP000626148">
    <property type="component" value="Unassembled WGS sequence"/>
</dbReference>
<comment type="caution">
    <text evidence="3">The sequence shown here is derived from an EMBL/GenBank/DDBJ whole genome shotgun (WGS) entry which is preliminary data.</text>
</comment>
<feature type="compositionally biased region" description="Polar residues" evidence="1">
    <location>
        <begin position="940"/>
        <end position="949"/>
    </location>
</feature>
<reference evidence="3" key="2">
    <citation type="submission" date="2020-09" db="EMBL/GenBank/DDBJ databases">
        <authorList>
            <person name="Sun Q."/>
            <person name="Kim S."/>
        </authorList>
    </citation>
    <scope>NUCLEOTIDE SEQUENCE</scope>
    <source>
        <strain evidence="3">KCTC 22169</strain>
    </source>
</reference>
<evidence type="ECO:0000313" key="4">
    <source>
        <dbReference type="Proteomes" id="UP000626148"/>
    </source>
</evidence>
<reference evidence="3" key="1">
    <citation type="journal article" date="2014" name="Int. J. Syst. Evol. Microbiol.">
        <title>Complete genome sequence of Corynebacterium casei LMG S-19264T (=DSM 44701T), isolated from a smear-ripened cheese.</title>
        <authorList>
            <consortium name="US DOE Joint Genome Institute (JGI-PGF)"/>
            <person name="Walter F."/>
            <person name="Albersmeier A."/>
            <person name="Kalinowski J."/>
            <person name="Ruckert C."/>
        </authorList>
    </citation>
    <scope>NUCLEOTIDE SEQUENCE</scope>
    <source>
        <strain evidence="3">KCTC 22169</strain>
    </source>
</reference>
<dbReference type="Gene3D" id="2.60.120.260">
    <property type="entry name" value="Galactose-binding domain-like"/>
    <property type="match status" value="1"/>
</dbReference>
<keyword evidence="4" id="KW-1185">Reference proteome</keyword>
<accession>A0A918K3Q6</accession>
<organism evidence="3 4">
    <name type="scientific">Saccharospirillum salsuginis</name>
    <dbReference type="NCBI Taxonomy" id="418750"/>
    <lineage>
        <taxon>Bacteria</taxon>
        <taxon>Pseudomonadati</taxon>
        <taxon>Pseudomonadota</taxon>
        <taxon>Gammaproteobacteria</taxon>
        <taxon>Oceanospirillales</taxon>
        <taxon>Saccharospirillaceae</taxon>
        <taxon>Saccharospirillum</taxon>
    </lineage>
</organism>
<gene>
    <name evidence="3" type="ORF">GCM10007392_10780</name>
</gene>
<protein>
    <recommendedName>
        <fullName evidence="2">DUF6701 domain-containing protein</fullName>
    </recommendedName>
</protein>
<sequence length="1769" mass="186096">MALLLLMGATIQAATYTLPSSTGPFNNCTVNGGTMNCSGNLSLGNGDTILLNQDVFVEVNQSISIGNNFEVNTTGDYSLTFYAHGNINVGNSLLANTTLRADGSISVGNSATITGDIQAGGAVNAGNNANINGDITAGGNLSLGNGSTVNGTCSASSGNYPPYCSASLPATFAYFPLNEDQAWNGAAGEIDDMLGNANVARAIGNAQNGSVDGASACRGGQIPLNTSDNQDALDTGIDLDASLGNTGTISFWYLGNSSSGDRQLVDASQGDKYFHLTLNGSGAPSFRMEDSSDDDFQADSGTGLDTTQWHHFTITWDLNADEINLYVDGSLVASDSFNSNNTMPNFDTVYFGDNRSGYVPGTSTNDSANGWFDDIRFFNDVLDASEVQTVRDINRDCTTPTPPNQCFDFEDGSLSGWSVNSSGGDAGVNTDTGSNALFTQGGEVAVTSPIYDTTAGEVTVSMTVQRGDDAFSEDPDNNEDLEVGYLNSSGTWVTLETFTGSGTPGEVFDRTYTLPANARHNGFQLRIRQTAGNNGDFDYWHIDDICISIASSATPIREYRFDETTWSGTSGEVVDSIGGLNGTALNSAVTVDPGQICRAGDLSGNNVVQVPELSELRTTASLSFWIKTTAGYTGNNTSWAAPAVTGVEESGGGDDIFWGWIDASGRIGITKGNTNDARSSTAINTGNFHHIVLTWDHTSGASKVYVDGQLEATGTTEAGSVTNTFDQIGAVPHTNGNNTNYLDAELDEVLIYDQILTDSQVSGLYDLQNNGRNLDDTVRSCPTDATCVTDNFNRSDLGSDWAVTERSSSSDYLPGIVNGRLRITPAVGYISTAATLMRLFPSAGNRVEVEFDYYAYGGGSNGADGVTLAFSDSQITPQPGSFGGSLGYAQRNGSDNVGFAGGWVGIGLDEYGNFLTSNEGRQGGFSSRVRETVTIRGEGSDNSGYNYITSNGIPPGSSSPPSSLSPSVQNSNGHRYRIIIDHSNGTNAWLTVERDTNNDGTYEETVISQFDMLDHNAGIPNKMYLTITGSTGGSNNNHEIDNFSVCANTIEPVEPQIHHYELERQTDQGLTCEPLPITVRACLDENCTTQVSDPVDTTFTPSDGWVGGAAKTGYNSGSTFDFVRNTTGTSQLGVSYSSPSIAPLSTEPVQCYLGAAKQPDCNVDFVNAAFQFFDGNIPGTPATGVFDLVAGAASSDLYIRAVRTDPDTGVCQPAFPDGTTVDLTLGTTCTQPGSCASGQQVSWNSTPLPNPENPISGSSTQSVPVTFQGNSTASFQLTSPDVGVQTLSAESPPMDDADGNPTGDTITGAVSIRTRPDRLSLIDLVGSHGNNDGSSKFEDAGRPFSLALEGLDINGNATASFGRLAGDFDIDWGDTTLNGPTGGNLGDLIGDSLNTSSSSQWQDGGARLILPQSNGLSYHEVGSISLVATLTDFLGSGETITSQPQTTGRFVPAYLDIAPTAASYSWGSTGSAYQGYTESMTNITVNVRSYDIDGDPLNNYDGSAFNWSPLTNNWLSKPGTLAGTGDTLESTLTWSIGDNGDFDGVVTLSASDIEVLWNRSSGAGTPDNDDTPQTVSEFFVSEANLTDSDGVCYQLSVGGACQPLTLNLTDRTLYYARARLPEFVDASSTDAFIPVELEYLSGFDSGDALFTLQTSENTLDSAVFMGLTHSGTDYCPSGEDTTCQAVADSASFSGPDGTGSTLSGGAGLFSVSAPSAINHNVGVTLDTPDWLHWDWDGEPLTQMSDSSTLILFGNYQGRPPILFTRPGYR</sequence>
<evidence type="ECO:0000256" key="1">
    <source>
        <dbReference type="SAM" id="MobiDB-lite"/>
    </source>
</evidence>
<feature type="region of interest" description="Disordered" evidence="1">
    <location>
        <begin position="1236"/>
        <end position="1261"/>
    </location>
</feature>
<dbReference type="RefSeq" id="WP_189607464.1">
    <property type="nucleotide sequence ID" value="NZ_BMXR01000002.1"/>
</dbReference>
<dbReference type="InterPro" id="IPR013320">
    <property type="entry name" value="ConA-like_dom_sf"/>
</dbReference>
<dbReference type="InterPro" id="IPR046524">
    <property type="entry name" value="DUF6701"/>
</dbReference>
<dbReference type="SUPFAM" id="SSF49899">
    <property type="entry name" value="Concanavalin A-like lectins/glucanases"/>
    <property type="match status" value="3"/>
</dbReference>
<feature type="region of interest" description="Disordered" evidence="1">
    <location>
        <begin position="1285"/>
        <end position="1309"/>
    </location>
</feature>
<dbReference type="EMBL" id="BMXR01000002">
    <property type="protein sequence ID" value="GGX45590.1"/>
    <property type="molecule type" value="Genomic_DNA"/>
</dbReference>
<dbReference type="Pfam" id="PF13385">
    <property type="entry name" value="Laminin_G_3"/>
    <property type="match status" value="2"/>
</dbReference>
<proteinExistence type="predicted"/>
<dbReference type="InterPro" id="IPR051005">
    <property type="entry name" value="Pentraxin_domain"/>
</dbReference>
<feature type="domain" description="DUF6701" evidence="2">
    <location>
        <begin position="1148"/>
        <end position="1765"/>
    </location>
</feature>
<name>A0A918K3Q6_9GAMM</name>
<dbReference type="PANTHER" id="PTHR45869">
    <property type="entry name" value="C-REACTIVE PROTEIN-RELATED"/>
    <property type="match status" value="1"/>
</dbReference>
<evidence type="ECO:0000313" key="3">
    <source>
        <dbReference type="EMBL" id="GGX45590.1"/>
    </source>
</evidence>